<dbReference type="STRING" id="151549.A0A4C1SSL4"/>
<reference evidence="1 2" key="1">
    <citation type="journal article" date="2019" name="Commun. Biol.">
        <title>The bagworm genome reveals a unique fibroin gene that provides high tensile strength.</title>
        <authorList>
            <person name="Kono N."/>
            <person name="Nakamura H."/>
            <person name="Ohtoshi R."/>
            <person name="Tomita M."/>
            <person name="Numata K."/>
            <person name="Arakawa K."/>
        </authorList>
    </citation>
    <scope>NUCLEOTIDE SEQUENCE [LARGE SCALE GENOMIC DNA]</scope>
</reference>
<evidence type="ECO:0000313" key="1">
    <source>
        <dbReference type="EMBL" id="GBP04934.1"/>
    </source>
</evidence>
<feature type="non-terminal residue" evidence="1">
    <location>
        <position position="1"/>
    </location>
</feature>
<proteinExistence type="predicted"/>
<dbReference type="OrthoDB" id="10023235at2759"/>
<dbReference type="Proteomes" id="UP000299102">
    <property type="component" value="Unassembled WGS sequence"/>
</dbReference>
<gene>
    <name evidence="1" type="ORF">EVAR_73104_1</name>
</gene>
<name>A0A4C1SSL4_EUMVA</name>
<dbReference type="AlphaFoldDB" id="A0A4C1SSL4"/>
<organism evidence="1 2">
    <name type="scientific">Eumeta variegata</name>
    <name type="common">Bagworm moth</name>
    <name type="synonym">Eumeta japonica</name>
    <dbReference type="NCBI Taxonomy" id="151549"/>
    <lineage>
        <taxon>Eukaryota</taxon>
        <taxon>Metazoa</taxon>
        <taxon>Ecdysozoa</taxon>
        <taxon>Arthropoda</taxon>
        <taxon>Hexapoda</taxon>
        <taxon>Insecta</taxon>
        <taxon>Pterygota</taxon>
        <taxon>Neoptera</taxon>
        <taxon>Endopterygota</taxon>
        <taxon>Lepidoptera</taxon>
        <taxon>Glossata</taxon>
        <taxon>Ditrysia</taxon>
        <taxon>Tineoidea</taxon>
        <taxon>Psychidae</taxon>
        <taxon>Oiketicinae</taxon>
        <taxon>Eumeta</taxon>
    </lineage>
</organism>
<comment type="caution">
    <text evidence="1">The sequence shown here is derived from an EMBL/GenBank/DDBJ whole genome shotgun (WGS) entry which is preliminary data.</text>
</comment>
<sequence length="100" mass="11560">VLSGDTVVIRALKALHHQRNKSPFRMFLLKLARRPGAGGDETKDEPYAWESREFYVRNYRPPEPHKQEELQKLIDLEDQAKMLAVANGPMLTQLITFMPN</sequence>
<accession>A0A4C1SSL4</accession>
<protein>
    <submittedName>
        <fullName evidence="1">Uncharacterized protein</fullName>
    </submittedName>
</protein>
<evidence type="ECO:0000313" key="2">
    <source>
        <dbReference type="Proteomes" id="UP000299102"/>
    </source>
</evidence>
<keyword evidence="2" id="KW-1185">Reference proteome</keyword>
<dbReference type="EMBL" id="BGZK01007644">
    <property type="protein sequence ID" value="GBP04934.1"/>
    <property type="molecule type" value="Genomic_DNA"/>
</dbReference>